<dbReference type="PRINTS" id="PR01407">
    <property type="entry name" value="BUTYPHLNCDUF"/>
</dbReference>
<dbReference type="Proteomes" id="UP000472263">
    <property type="component" value="Chromosome 18"/>
</dbReference>
<reference evidence="2" key="1">
    <citation type="submission" date="2019-06" db="EMBL/GenBank/DDBJ databases">
        <authorList>
            <consortium name="Wellcome Sanger Institute Data Sharing"/>
        </authorList>
    </citation>
    <scope>NUCLEOTIDE SEQUENCE [LARGE SCALE GENOMIC DNA]</scope>
</reference>
<dbReference type="PROSITE" id="PS50188">
    <property type="entry name" value="B302_SPRY"/>
    <property type="match status" value="1"/>
</dbReference>
<dbReference type="InterPro" id="IPR003879">
    <property type="entry name" value="Butyrophylin_SPRY"/>
</dbReference>
<evidence type="ECO:0000259" key="1">
    <source>
        <dbReference type="PROSITE" id="PS50188"/>
    </source>
</evidence>
<dbReference type="InterPro" id="IPR050143">
    <property type="entry name" value="TRIM/RBCC"/>
</dbReference>
<dbReference type="InterPro" id="IPR001870">
    <property type="entry name" value="B30.2/SPRY"/>
</dbReference>
<proteinExistence type="predicted"/>
<dbReference type="SUPFAM" id="SSF49899">
    <property type="entry name" value="Concanavalin A-like lectins/glucanases"/>
    <property type="match status" value="1"/>
</dbReference>
<dbReference type="InterPro" id="IPR043136">
    <property type="entry name" value="B30.2/SPRY_sf"/>
</dbReference>
<reference evidence="2" key="3">
    <citation type="submission" date="2025-09" db="UniProtKB">
        <authorList>
            <consortium name="Ensembl"/>
        </authorList>
    </citation>
    <scope>IDENTIFICATION</scope>
</reference>
<dbReference type="AlphaFoldDB" id="A0A667ZJE5"/>
<protein>
    <recommendedName>
        <fullName evidence="1">B30.2/SPRY domain-containing protein</fullName>
    </recommendedName>
</protein>
<dbReference type="FunFam" id="2.60.120.920:FF:000004">
    <property type="entry name" value="Butyrophilin subfamily 1 member A1"/>
    <property type="match status" value="1"/>
</dbReference>
<dbReference type="CDD" id="cd13733">
    <property type="entry name" value="SPRY_PRY_C-I_1"/>
    <property type="match status" value="1"/>
</dbReference>
<dbReference type="SMART" id="SM00589">
    <property type="entry name" value="PRY"/>
    <property type="match status" value="1"/>
</dbReference>
<dbReference type="Pfam" id="PF13765">
    <property type="entry name" value="PRY"/>
    <property type="match status" value="1"/>
</dbReference>
<evidence type="ECO:0000313" key="3">
    <source>
        <dbReference type="Proteomes" id="UP000472263"/>
    </source>
</evidence>
<reference evidence="2" key="2">
    <citation type="submission" date="2025-08" db="UniProtKB">
        <authorList>
            <consortium name="Ensembl"/>
        </authorList>
    </citation>
    <scope>IDENTIFICATION</scope>
</reference>
<keyword evidence="3" id="KW-1185">Reference proteome</keyword>
<sequence length="225" mass="24882">SYGEKAEYVCIFSFSIPTSLLHSASVCHVTTITPAAGDIKSCVWIPVSVQLDPSSSHPWLVVSADRLQVQEAARLQHSADSSQRFTGWSCVLGDRVITAGRHYWEVDVSHSGRWRLGVTSVSARRKQKVPMSPSTGYWILWQDSRLWACTEDPTELPGVAAPRLVGVYVDFDEGQVSFYNVDSRAHIYTFSHTFRHSLLPVFGCMDGDTVLKIIPAEVSVSAPLV</sequence>
<accession>A0A667ZJE5</accession>
<dbReference type="Gene3D" id="2.60.120.920">
    <property type="match status" value="1"/>
</dbReference>
<dbReference type="Ensembl" id="ENSMMDT00005043939.1">
    <property type="protein sequence ID" value="ENSMMDP00005043070.1"/>
    <property type="gene ID" value="ENSMMDG00005019809.1"/>
</dbReference>
<dbReference type="InterPro" id="IPR003877">
    <property type="entry name" value="SPRY_dom"/>
</dbReference>
<dbReference type="InterPro" id="IPR006574">
    <property type="entry name" value="PRY"/>
</dbReference>
<dbReference type="PANTHER" id="PTHR24103">
    <property type="entry name" value="E3 UBIQUITIN-PROTEIN LIGASE TRIM"/>
    <property type="match status" value="1"/>
</dbReference>
<name>A0A667ZJE5_9TELE</name>
<evidence type="ECO:0000313" key="2">
    <source>
        <dbReference type="Ensembl" id="ENSMMDP00005043070.1"/>
    </source>
</evidence>
<dbReference type="GeneTree" id="ENSGT00940000163587"/>
<feature type="domain" description="B30.2/SPRY" evidence="1">
    <location>
        <begin position="29"/>
        <end position="220"/>
    </location>
</feature>
<dbReference type="Pfam" id="PF00622">
    <property type="entry name" value="SPRY"/>
    <property type="match status" value="1"/>
</dbReference>
<dbReference type="InterPro" id="IPR013320">
    <property type="entry name" value="ConA-like_dom_sf"/>
</dbReference>
<dbReference type="InParanoid" id="A0A667ZJE5"/>
<dbReference type="SMART" id="SM00449">
    <property type="entry name" value="SPRY"/>
    <property type="match status" value="1"/>
</dbReference>
<organism evidence="2 3">
    <name type="scientific">Myripristis murdjan</name>
    <name type="common">pinecone soldierfish</name>
    <dbReference type="NCBI Taxonomy" id="586833"/>
    <lineage>
        <taxon>Eukaryota</taxon>
        <taxon>Metazoa</taxon>
        <taxon>Chordata</taxon>
        <taxon>Craniata</taxon>
        <taxon>Vertebrata</taxon>
        <taxon>Euteleostomi</taxon>
        <taxon>Actinopterygii</taxon>
        <taxon>Neopterygii</taxon>
        <taxon>Teleostei</taxon>
        <taxon>Neoteleostei</taxon>
        <taxon>Acanthomorphata</taxon>
        <taxon>Holocentriformes</taxon>
        <taxon>Holocentridae</taxon>
        <taxon>Myripristis</taxon>
    </lineage>
</organism>